<evidence type="ECO:0000313" key="3">
    <source>
        <dbReference type="Proteomes" id="UP001175211"/>
    </source>
</evidence>
<keyword evidence="3" id="KW-1185">Reference proteome</keyword>
<feature type="region of interest" description="Disordered" evidence="1">
    <location>
        <begin position="157"/>
        <end position="271"/>
    </location>
</feature>
<evidence type="ECO:0000313" key="2">
    <source>
        <dbReference type="EMBL" id="KAK0464485.1"/>
    </source>
</evidence>
<reference evidence="2" key="1">
    <citation type="submission" date="2023-06" db="EMBL/GenBank/DDBJ databases">
        <authorList>
            <consortium name="Lawrence Berkeley National Laboratory"/>
            <person name="Ahrendt S."/>
            <person name="Sahu N."/>
            <person name="Indic B."/>
            <person name="Wong-Bajracharya J."/>
            <person name="Merenyi Z."/>
            <person name="Ke H.-M."/>
            <person name="Monk M."/>
            <person name="Kocsube S."/>
            <person name="Drula E."/>
            <person name="Lipzen A."/>
            <person name="Balint B."/>
            <person name="Henrissat B."/>
            <person name="Andreopoulos B."/>
            <person name="Martin F.M."/>
            <person name="Harder C.B."/>
            <person name="Rigling D."/>
            <person name="Ford K.L."/>
            <person name="Foster G.D."/>
            <person name="Pangilinan J."/>
            <person name="Papanicolaou A."/>
            <person name="Barry K."/>
            <person name="LaButti K."/>
            <person name="Viragh M."/>
            <person name="Koriabine M."/>
            <person name="Yan M."/>
            <person name="Riley R."/>
            <person name="Champramary S."/>
            <person name="Plett K.L."/>
            <person name="Tsai I.J."/>
            <person name="Slot J."/>
            <person name="Sipos G."/>
            <person name="Plett J."/>
            <person name="Nagy L.G."/>
            <person name="Grigoriev I.V."/>
        </authorList>
    </citation>
    <scope>NUCLEOTIDE SEQUENCE</scope>
    <source>
        <strain evidence="2">CCBAS 213</strain>
    </source>
</reference>
<comment type="caution">
    <text evidence="2">The sequence shown here is derived from an EMBL/GenBank/DDBJ whole genome shotgun (WGS) entry which is preliminary data.</text>
</comment>
<dbReference type="GeneID" id="85352850"/>
<proteinExistence type="predicted"/>
<dbReference type="AlphaFoldDB" id="A0AA39NF36"/>
<feature type="compositionally biased region" description="Polar residues" evidence="1">
    <location>
        <begin position="27"/>
        <end position="48"/>
    </location>
</feature>
<sequence>MSFSSARRSSFDIYYQSIFNELDDDQTPSPALSGATTSFSRSPSSAAQTIVGEDDENTFKNVDTNSDFSDDDQPFHDIDFNEHIDINFHDALPSFDTTYQDPFAAGSFFTDMPVSPMQAFYANPSNLQSDHQVIPLPQSPKPAPVFNLDIFKSTEAVEIPSQSEPQTTEVSSPTPEDHCDRPIVPLRAAARASRARRRSVIIAPSDNEDSDAEPDDDDYCPSPPLNPKKRTRSSQPGARAPKKAKIVAKKAASSSTKPQVPRKQRLPPAPRNVQVVGINLLDLLDEMHWKCKACKWEQENHRRPDFVRHLLTHQQPDKNDQSRGWWCKGLKLLDRDAYNRLAIRDGRPTIPETAEKIVYLFEERVGGCMRNFSRRDALKRHIDNPNTPCCGYALEPFQEFDHEKEKIITL</sequence>
<evidence type="ECO:0000256" key="1">
    <source>
        <dbReference type="SAM" id="MobiDB-lite"/>
    </source>
</evidence>
<dbReference type="EMBL" id="JAUEPS010000006">
    <property type="protein sequence ID" value="KAK0464485.1"/>
    <property type="molecule type" value="Genomic_DNA"/>
</dbReference>
<accession>A0AA39NF36</accession>
<feature type="region of interest" description="Disordered" evidence="1">
    <location>
        <begin position="23"/>
        <end position="50"/>
    </location>
</feature>
<gene>
    <name evidence="2" type="ORF">EV420DRAFT_1475946</name>
</gene>
<protein>
    <submittedName>
        <fullName evidence="2">Uncharacterized protein</fullName>
    </submittedName>
</protein>
<dbReference type="Proteomes" id="UP001175211">
    <property type="component" value="Unassembled WGS sequence"/>
</dbReference>
<organism evidence="2 3">
    <name type="scientific">Armillaria tabescens</name>
    <name type="common">Ringless honey mushroom</name>
    <name type="synonym">Agaricus tabescens</name>
    <dbReference type="NCBI Taxonomy" id="1929756"/>
    <lineage>
        <taxon>Eukaryota</taxon>
        <taxon>Fungi</taxon>
        <taxon>Dikarya</taxon>
        <taxon>Basidiomycota</taxon>
        <taxon>Agaricomycotina</taxon>
        <taxon>Agaricomycetes</taxon>
        <taxon>Agaricomycetidae</taxon>
        <taxon>Agaricales</taxon>
        <taxon>Marasmiineae</taxon>
        <taxon>Physalacriaceae</taxon>
        <taxon>Desarmillaria</taxon>
    </lineage>
</organism>
<name>A0AA39NF36_ARMTA</name>
<dbReference type="RefSeq" id="XP_060335606.1">
    <property type="nucleotide sequence ID" value="XM_060469302.1"/>
</dbReference>
<feature type="compositionally biased region" description="Acidic residues" evidence="1">
    <location>
        <begin position="206"/>
        <end position="219"/>
    </location>
</feature>
<feature type="compositionally biased region" description="Polar residues" evidence="1">
    <location>
        <begin position="160"/>
        <end position="174"/>
    </location>
</feature>